<keyword evidence="2" id="KW-0067">ATP-binding</keyword>
<dbReference type="SUPFAM" id="SSF52540">
    <property type="entry name" value="P-loop containing nucleoside triphosphate hydrolases"/>
    <property type="match status" value="1"/>
</dbReference>
<protein>
    <submittedName>
        <fullName evidence="4">CarD family transcriptional regulator</fullName>
    </submittedName>
</protein>
<evidence type="ECO:0000313" key="5">
    <source>
        <dbReference type="Proteomes" id="UP000298340"/>
    </source>
</evidence>
<feature type="non-terminal residue" evidence="4">
    <location>
        <position position="1"/>
    </location>
</feature>
<dbReference type="InterPro" id="IPR041471">
    <property type="entry name" value="UvrB_inter"/>
</dbReference>
<dbReference type="AlphaFoldDB" id="A0A4Y7U2L3"/>
<dbReference type="GO" id="GO:0005524">
    <property type="term" value="F:ATP binding"/>
    <property type="evidence" value="ECO:0007669"/>
    <property type="project" value="UniProtKB-KW"/>
</dbReference>
<dbReference type="GO" id="GO:0016887">
    <property type="term" value="F:ATP hydrolysis activity"/>
    <property type="evidence" value="ECO:0007669"/>
    <property type="project" value="InterPro"/>
</dbReference>
<keyword evidence="1" id="KW-0547">Nucleotide-binding</keyword>
<gene>
    <name evidence="4" type="ORF">D0809_29445</name>
</gene>
<dbReference type="InterPro" id="IPR027417">
    <property type="entry name" value="P-loop_NTPase"/>
</dbReference>
<dbReference type="PANTHER" id="PTHR24029">
    <property type="entry name" value="UVRABC SYSTEM PROTEIN B"/>
    <property type="match status" value="1"/>
</dbReference>
<comment type="caution">
    <text evidence="4">The sequence shown here is derived from an EMBL/GenBank/DDBJ whole genome shotgun (WGS) entry which is preliminary data.</text>
</comment>
<feature type="domain" description="UvrB interaction" evidence="3">
    <location>
        <begin position="1"/>
        <end position="81"/>
    </location>
</feature>
<dbReference type="GO" id="GO:0003677">
    <property type="term" value="F:DNA binding"/>
    <property type="evidence" value="ECO:0007669"/>
    <property type="project" value="InterPro"/>
</dbReference>
<evidence type="ECO:0000256" key="2">
    <source>
        <dbReference type="ARBA" id="ARBA00022840"/>
    </source>
</evidence>
<dbReference type="InterPro" id="IPR004807">
    <property type="entry name" value="UvrB"/>
</dbReference>
<dbReference type="Pfam" id="PF17757">
    <property type="entry name" value="UvrB_inter"/>
    <property type="match status" value="1"/>
</dbReference>
<sequence length="105" mass="12036">IDLDEWANQLIDMGYKRQSLVSAVGEFSIRGGLIDIYPVTGDPVRIELFDTEVDGMRLFDVETQRSLGNVEQVEITTASDYIFTSEQISQLPERMEEAYEKTRQQ</sequence>
<organism evidence="4 5">
    <name type="scientific">Flavobacterium circumlabens</name>
    <dbReference type="NCBI Taxonomy" id="2133765"/>
    <lineage>
        <taxon>Bacteria</taxon>
        <taxon>Pseudomonadati</taxon>
        <taxon>Bacteroidota</taxon>
        <taxon>Flavobacteriia</taxon>
        <taxon>Flavobacteriales</taxon>
        <taxon>Flavobacteriaceae</taxon>
        <taxon>Flavobacterium</taxon>
    </lineage>
</organism>
<dbReference type="EMBL" id="QWDN01001043">
    <property type="protein sequence ID" value="TEB40666.1"/>
    <property type="molecule type" value="Genomic_DNA"/>
</dbReference>
<evidence type="ECO:0000256" key="1">
    <source>
        <dbReference type="ARBA" id="ARBA00022741"/>
    </source>
</evidence>
<reference evidence="4 5" key="1">
    <citation type="journal article" date="2018" name="Syst. Appl. Microbiol.">
        <title>Flavobacterium circumlabens sp. nov. and Flavobacterium cupreum sp. nov., two psychrotrophic species isolated from Antarctic environmental samples.</title>
        <authorList>
            <person name="Kralova S."/>
            <person name="Busse H.J."/>
            <person name="Svec P."/>
            <person name="Maslanova I."/>
            <person name="Stankova E."/>
            <person name="Bartak M."/>
            <person name="Sedlacek I."/>
        </authorList>
    </citation>
    <scope>NUCLEOTIDE SEQUENCE [LARGE SCALE GENOMIC DNA]</scope>
    <source>
        <strain evidence="4 5">CCM 8828</strain>
    </source>
</reference>
<proteinExistence type="predicted"/>
<dbReference type="GO" id="GO:0006289">
    <property type="term" value="P:nucleotide-excision repair"/>
    <property type="evidence" value="ECO:0007669"/>
    <property type="project" value="InterPro"/>
</dbReference>
<dbReference type="Proteomes" id="UP000298340">
    <property type="component" value="Unassembled WGS sequence"/>
</dbReference>
<feature type="non-terminal residue" evidence="4">
    <location>
        <position position="105"/>
    </location>
</feature>
<name>A0A4Y7U2L3_9FLAO</name>
<accession>A0A4Y7U2L3</accession>
<dbReference type="GO" id="GO:0009380">
    <property type="term" value="C:excinuclease repair complex"/>
    <property type="evidence" value="ECO:0007669"/>
    <property type="project" value="InterPro"/>
</dbReference>
<dbReference type="Gene3D" id="3.30.2060.10">
    <property type="entry name" value="Penicillin-binding protein 1b domain"/>
    <property type="match status" value="1"/>
</dbReference>
<evidence type="ECO:0000313" key="4">
    <source>
        <dbReference type="EMBL" id="TEB40666.1"/>
    </source>
</evidence>
<evidence type="ECO:0000259" key="3">
    <source>
        <dbReference type="Pfam" id="PF17757"/>
    </source>
</evidence>
<dbReference type="Gene3D" id="3.40.50.11180">
    <property type="match status" value="1"/>
</dbReference>
<dbReference type="PANTHER" id="PTHR24029:SF1">
    <property type="entry name" value="TRANSCRIPTION-REPAIR-COUPLING FACTOR"/>
    <property type="match status" value="1"/>
</dbReference>